<dbReference type="GO" id="GO:0005886">
    <property type="term" value="C:plasma membrane"/>
    <property type="evidence" value="ECO:0007669"/>
    <property type="project" value="TreeGrafter"/>
</dbReference>
<keyword evidence="2 8" id="KW-0132">Cell division</keyword>
<keyword evidence="3 6" id="KW-0812">Transmembrane</keyword>
<evidence type="ECO:0000256" key="5">
    <source>
        <dbReference type="ARBA" id="ARBA00023306"/>
    </source>
</evidence>
<dbReference type="InterPro" id="IPR050487">
    <property type="entry name" value="FtsQ_DivIB"/>
</dbReference>
<dbReference type="OrthoDB" id="1748794at2"/>
<proteinExistence type="predicted"/>
<dbReference type="GO" id="GO:0051301">
    <property type="term" value="P:cell division"/>
    <property type="evidence" value="ECO:0007669"/>
    <property type="project" value="UniProtKB-KW"/>
</dbReference>
<evidence type="ECO:0000256" key="3">
    <source>
        <dbReference type="ARBA" id="ARBA00022692"/>
    </source>
</evidence>
<name>A0A4R3KDP6_9FIRM</name>
<dbReference type="AlphaFoldDB" id="A0A4R3KDP6"/>
<dbReference type="Proteomes" id="UP000295726">
    <property type="component" value="Unassembled WGS sequence"/>
</dbReference>
<comment type="caution">
    <text evidence="8">The sequence shown here is derived from an EMBL/GenBank/DDBJ whole genome shotgun (WGS) entry which is preliminary data.</text>
</comment>
<protein>
    <submittedName>
        <fullName evidence="8">Cell division protein FtsQ</fullName>
    </submittedName>
</protein>
<dbReference type="Pfam" id="PF08478">
    <property type="entry name" value="POTRA_1"/>
    <property type="match status" value="1"/>
</dbReference>
<evidence type="ECO:0000256" key="6">
    <source>
        <dbReference type="SAM" id="Phobius"/>
    </source>
</evidence>
<keyword evidence="6" id="KW-0472">Membrane</keyword>
<evidence type="ECO:0000256" key="2">
    <source>
        <dbReference type="ARBA" id="ARBA00022618"/>
    </source>
</evidence>
<evidence type="ECO:0000256" key="4">
    <source>
        <dbReference type="ARBA" id="ARBA00022989"/>
    </source>
</evidence>
<feature type="domain" description="POTRA" evidence="7">
    <location>
        <begin position="39"/>
        <end position="106"/>
    </location>
</feature>
<dbReference type="PANTHER" id="PTHR37820:SF1">
    <property type="entry name" value="CELL DIVISION PROTEIN FTSQ"/>
    <property type="match status" value="1"/>
</dbReference>
<evidence type="ECO:0000256" key="1">
    <source>
        <dbReference type="ARBA" id="ARBA00022475"/>
    </source>
</evidence>
<dbReference type="EMBL" id="SLZZ01000005">
    <property type="protein sequence ID" value="TCS80771.1"/>
    <property type="molecule type" value="Genomic_DNA"/>
</dbReference>
<reference evidence="8 9" key="1">
    <citation type="submission" date="2019-03" db="EMBL/GenBank/DDBJ databases">
        <title>Genomic Encyclopedia of Type Strains, Phase IV (KMG-IV): sequencing the most valuable type-strain genomes for metagenomic binning, comparative biology and taxonomic classification.</title>
        <authorList>
            <person name="Goeker M."/>
        </authorList>
    </citation>
    <scope>NUCLEOTIDE SEQUENCE [LARGE SCALE GENOMIC DNA]</scope>
    <source>
        <strain evidence="8 9">DSM 29489</strain>
    </source>
</reference>
<dbReference type="RefSeq" id="WP_132379737.1">
    <property type="nucleotide sequence ID" value="NZ_SLZZ01000005.1"/>
</dbReference>
<dbReference type="PANTHER" id="PTHR37820">
    <property type="entry name" value="CELL DIVISION PROTEIN DIVIB"/>
    <property type="match status" value="1"/>
</dbReference>
<keyword evidence="4 6" id="KW-1133">Transmembrane helix</keyword>
<organism evidence="8 9">
    <name type="scientific">Muricomes intestini</name>
    <dbReference type="NCBI Taxonomy" id="1796634"/>
    <lineage>
        <taxon>Bacteria</taxon>
        <taxon>Bacillati</taxon>
        <taxon>Bacillota</taxon>
        <taxon>Clostridia</taxon>
        <taxon>Lachnospirales</taxon>
        <taxon>Lachnospiraceae</taxon>
        <taxon>Muricomes</taxon>
    </lineage>
</organism>
<evidence type="ECO:0000259" key="7">
    <source>
        <dbReference type="Pfam" id="PF08478"/>
    </source>
</evidence>
<gene>
    <name evidence="8" type="ORF">EDD59_105154</name>
</gene>
<accession>A0A4R3KDP6</accession>
<feature type="transmembrane region" description="Helical" evidence="6">
    <location>
        <begin position="16"/>
        <end position="38"/>
    </location>
</feature>
<sequence>MKQKEKKHKKKKRQGVVLGLLIFILGILIVLFSFMLLFHTQKIEVKGNKYVSEEDVTEWLKKDKYTANTVYIWGRYNFASPKQLPGVESTKITLRTPWIVQVTVKEKEISGYIEYNGGYLCFDKEGTAMLTTADKPAGVANLEGLEVDVSKVKLGEVLPVSDKDIFQRTVELSKLLRKYKLVPDRIVCSKAGPAFYFGNVEVLVGKTNYEDRVAQLPPILEKLSKQYPDTPGTLHLENYDTSDKIIRFVPDKK</sequence>
<evidence type="ECO:0000313" key="8">
    <source>
        <dbReference type="EMBL" id="TCS80771.1"/>
    </source>
</evidence>
<dbReference type="InterPro" id="IPR013685">
    <property type="entry name" value="POTRA_FtsQ_type"/>
</dbReference>
<evidence type="ECO:0000313" key="9">
    <source>
        <dbReference type="Proteomes" id="UP000295726"/>
    </source>
</evidence>
<keyword evidence="9" id="KW-1185">Reference proteome</keyword>
<keyword evidence="1" id="KW-1003">Cell membrane</keyword>
<keyword evidence="5" id="KW-0131">Cell cycle</keyword>